<proteinExistence type="predicted"/>
<gene>
    <name evidence="2" type="ORF">D7003_13590</name>
</gene>
<evidence type="ECO:0008006" key="4">
    <source>
        <dbReference type="Google" id="ProtNLM"/>
    </source>
</evidence>
<organism evidence="2 3">
    <name type="scientific">Arthrobacter oryzae</name>
    <dbReference type="NCBI Taxonomy" id="409290"/>
    <lineage>
        <taxon>Bacteria</taxon>
        <taxon>Bacillati</taxon>
        <taxon>Actinomycetota</taxon>
        <taxon>Actinomycetes</taxon>
        <taxon>Micrococcales</taxon>
        <taxon>Micrococcaceae</taxon>
        <taxon>Arthrobacter</taxon>
    </lineage>
</organism>
<sequence length="530" mass="55567">MTDIQMYGELLTASEDSRVLTYKLLPFSEIGRTNKGSVTVSKGAIKIPADISHLVLNTEHKQDAPVGRFVSVEEREDALYATVTLSDFERGNDALLAARSGELTGISVEVRNPVIRAGRMYDGELTGAALCKTPAFSNALLMASDAGDISEQIAAIQAALTALAESVAPESAPDEEPAVPEETPSEDAPEDPAVENDERNKTLFASAGATTTKEDTMSETPAAPAASLFAASAGDAPKVSALEEFSNMLAEGASMGASGALHAALTDITAADSYDKTAVPQYVGELYQTGRNYSAKYSVLLGQKPLVAKTIKGWKFNVLPAVAYDYAGFPAEIGTNAPTVSEVSATAAQLAGGHTLDRLTLTLNDGGYVAGYLRECTDDWERKLDKLALDKISSTATAVTGVSGTAYHKLLVGAQLVAETGTPTFAIVGADLWLQIMETVDANKLALIGTTIGLSEGALAGFKLVPAPLSRTDLNGKVIVGSSKALEMYTLPGGPVRVNAADVARNGEINGVWGAYAFLEHDKRELVKIS</sequence>
<dbReference type="OrthoDB" id="4411595at2"/>
<evidence type="ECO:0000313" key="2">
    <source>
        <dbReference type="EMBL" id="RNL52738.1"/>
    </source>
</evidence>
<dbReference type="RefSeq" id="WP_123255968.1">
    <property type="nucleotide sequence ID" value="NZ_RBED01000112.1"/>
</dbReference>
<comment type="caution">
    <text evidence="2">The sequence shown here is derived from an EMBL/GenBank/DDBJ whole genome shotgun (WGS) entry which is preliminary data.</text>
</comment>
<dbReference type="EMBL" id="RBED01000112">
    <property type="protein sequence ID" value="RNL52738.1"/>
    <property type="molecule type" value="Genomic_DNA"/>
</dbReference>
<dbReference type="Proteomes" id="UP000273807">
    <property type="component" value="Unassembled WGS sequence"/>
</dbReference>
<dbReference type="AlphaFoldDB" id="A0A3N0BVA5"/>
<evidence type="ECO:0000313" key="3">
    <source>
        <dbReference type="Proteomes" id="UP000273807"/>
    </source>
</evidence>
<feature type="region of interest" description="Disordered" evidence="1">
    <location>
        <begin position="166"/>
        <end position="200"/>
    </location>
</feature>
<feature type="compositionally biased region" description="Acidic residues" evidence="1">
    <location>
        <begin position="172"/>
        <end position="195"/>
    </location>
</feature>
<reference evidence="2 3" key="1">
    <citation type="submission" date="2018-10" db="EMBL/GenBank/DDBJ databases">
        <title>Genome sequencing of Arthrobacter oryzae TNB02.</title>
        <authorList>
            <person name="Cho Y.-J."/>
            <person name="Cho A."/>
            <person name="Kim O.-S."/>
        </authorList>
    </citation>
    <scope>NUCLEOTIDE SEQUENCE [LARGE SCALE GENOMIC DNA]</scope>
    <source>
        <strain evidence="2 3">TNB02</strain>
    </source>
</reference>
<accession>A0A3N0BVA5</accession>
<name>A0A3N0BVA5_9MICC</name>
<evidence type="ECO:0000256" key="1">
    <source>
        <dbReference type="SAM" id="MobiDB-lite"/>
    </source>
</evidence>
<protein>
    <recommendedName>
        <fullName evidence="4">HK97 family phage prohead protease</fullName>
    </recommendedName>
</protein>
<keyword evidence="3" id="KW-1185">Reference proteome</keyword>